<keyword evidence="2" id="KW-1185">Reference proteome</keyword>
<dbReference type="AntiFam" id="ANF00095">
    <property type="entry name" value="Shadow ORF (opposite ABC transporters)"/>
</dbReference>
<evidence type="ECO:0000313" key="1">
    <source>
        <dbReference type="EMBL" id="CDL11314.1"/>
    </source>
</evidence>
<dbReference type="Proteomes" id="UP000019183">
    <property type="component" value="Unassembled WGS sequence"/>
</dbReference>
<evidence type="ECO:0000313" key="2">
    <source>
        <dbReference type="Proteomes" id="UP000019183"/>
    </source>
</evidence>
<dbReference type="EMBL" id="CBWK010000636">
    <property type="protein sequence ID" value="CDL11314.1"/>
    <property type="molecule type" value="Genomic_DNA"/>
</dbReference>
<accession>W1DT96</accession>
<dbReference type="AntiFam" id="ANF00142">
    <property type="entry name" value="Shadow ORF (opposite yadG)"/>
</dbReference>
<name>W1DT96_KLEPN</name>
<protein>
    <submittedName>
        <fullName evidence="1">Uncharacterized protein</fullName>
    </submittedName>
</protein>
<dbReference type="AlphaFoldDB" id="W1DT96"/>
<sequence length="375" mass="40811">MEQAGVQLEVLPDGQFAIEREGLRHIAHPLAGGDILRVDRLAEQPGFTFAGGQQAGEHLHGGGFAAAVGAEEAEDFTAGDAEINVVDGNKVAKAHGQAARFDGDLFLTAVARWDNYRPMRLTLCFWQQGDKRLLQGLAAGLGFELCGAAGRQHLAGVHRHQPVKSLGLFHVGGGHQHAHRRLALANTVDKLPELRPGEGIDASGRFIKDQQLRIVDQRAAQAELLLHPSGEFSGGAIAKRRQPGTLQQLVDAQFALGFIVAEQAGEEVDVFIHRESVIEVFPQPLRHPRDFRTHLAAVMHIAHIAAKHHHVPLLDGPRPGDQRKQARFADAVRANQANHTPCRDRQTDIAQRDGGAKLLTNMFQQGDGGRGILRR</sequence>
<reference evidence="1" key="1">
    <citation type="submission" date="2013-10" db="EMBL/GenBank/DDBJ databases">
        <title>Antibiotic resistance diversity of beta-lactamase producers in the General Hospital Vienna.</title>
        <authorList>
            <person name="Barisic I."/>
            <person name="Mitteregger D."/>
            <person name="Hirschl A.M."/>
            <person name="Noehammer C."/>
            <person name="Wiesinger-Mayr H."/>
        </authorList>
    </citation>
    <scope>NUCLEOTIDE SEQUENCE [LARGE SCALE GENOMIC DNA]</scope>
    <source>
        <strain evidence="1">IS43</strain>
    </source>
</reference>
<proteinExistence type="predicted"/>
<organism evidence="1 2">
    <name type="scientific">Klebsiella pneumoniae IS43</name>
    <dbReference type="NCBI Taxonomy" id="1432552"/>
    <lineage>
        <taxon>Bacteria</taxon>
        <taxon>Pseudomonadati</taxon>
        <taxon>Pseudomonadota</taxon>
        <taxon>Gammaproteobacteria</taxon>
        <taxon>Enterobacterales</taxon>
        <taxon>Enterobacteriaceae</taxon>
        <taxon>Klebsiella/Raoultella group</taxon>
        <taxon>Klebsiella</taxon>
        <taxon>Klebsiella pneumoniae complex</taxon>
    </lineage>
</organism>
<comment type="caution">
    <text evidence="1">The sequence shown here is derived from an EMBL/GenBank/DDBJ whole genome shotgun (WGS) entry which is preliminary data.</text>
</comment>